<evidence type="ECO:0000256" key="1">
    <source>
        <dbReference type="ARBA" id="ARBA00004141"/>
    </source>
</evidence>
<dbReference type="PANTHER" id="PTHR32322:SF2">
    <property type="entry name" value="EAMA DOMAIN-CONTAINING PROTEIN"/>
    <property type="match status" value="1"/>
</dbReference>
<dbReference type="PANTHER" id="PTHR32322">
    <property type="entry name" value="INNER MEMBRANE TRANSPORTER"/>
    <property type="match status" value="1"/>
</dbReference>
<keyword evidence="4 7" id="KW-1133">Transmembrane helix</keyword>
<dbReference type="AlphaFoldDB" id="A0A2G1QJV1"/>
<proteinExistence type="inferred from homology"/>
<organism evidence="9 10">
    <name type="scientific">Zhengella mangrovi</name>
    <dbReference type="NCBI Taxonomy" id="1982044"/>
    <lineage>
        <taxon>Bacteria</taxon>
        <taxon>Pseudomonadati</taxon>
        <taxon>Pseudomonadota</taxon>
        <taxon>Alphaproteobacteria</taxon>
        <taxon>Hyphomicrobiales</taxon>
        <taxon>Notoacmeibacteraceae</taxon>
        <taxon>Zhengella</taxon>
    </lineage>
</organism>
<dbReference type="Proteomes" id="UP000221168">
    <property type="component" value="Unassembled WGS sequence"/>
</dbReference>
<feature type="transmembrane region" description="Helical" evidence="7">
    <location>
        <begin position="174"/>
        <end position="193"/>
    </location>
</feature>
<evidence type="ECO:0000256" key="2">
    <source>
        <dbReference type="ARBA" id="ARBA00007362"/>
    </source>
</evidence>
<accession>A0A2G1QJV1</accession>
<comment type="similarity">
    <text evidence="2">Belongs to the EamA transporter family.</text>
</comment>
<feature type="domain" description="EamA" evidence="8">
    <location>
        <begin position="7"/>
        <end position="133"/>
    </location>
</feature>
<feature type="transmembrane region" description="Helical" evidence="7">
    <location>
        <begin position="89"/>
        <end position="109"/>
    </location>
</feature>
<keyword evidence="5 7" id="KW-0472">Membrane</keyword>
<feature type="transmembrane region" description="Helical" evidence="7">
    <location>
        <begin position="142"/>
        <end position="162"/>
    </location>
</feature>
<evidence type="ECO:0000259" key="8">
    <source>
        <dbReference type="Pfam" id="PF00892"/>
    </source>
</evidence>
<feature type="transmembrane region" description="Helical" evidence="7">
    <location>
        <begin position="235"/>
        <end position="254"/>
    </location>
</feature>
<name>A0A2G1QJV1_9HYPH</name>
<dbReference type="InterPro" id="IPR037185">
    <property type="entry name" value="EmrE-like"/>
</dbReference>
<dbReference type="InterPro" id="IPR000620">
    <property type="entry name" value="EamA_dom"/>
</dbReference>
<protein>
    <submittedName>
        <fullName evidence="9">EamA family transporter</fullName>
    </submittedName>
</protein>
<feature type="region of interest" description="Disordered" evidence="6">
    <location>
        <begin position="278"/>
        <end position="298"/>
    </location>
</feature>
<evidence type="ECO:0000256" key="4">
    <source>
        <dbReference type="ARBA" id="ARBA00022989"/>
    </source>
</evidence>
<feature type="domain" description="EamA" evidence="8">
    <location>
        <begin position="143"/>
        <end position="271"/>
    </location>
</feature>
<comment type="subcellular location">
    <subcellularLocation>
        <location evidence="1">Membrane</location>
        <topology evidence="1">Multi-pass membrane protein</topology>
    </subcellularLocation>
</comment>
<gene>
    <name evidence="9" type="ORF">CSC94_17110</name>
</gene>
<dbReference type="EMBL" id="PDVP01000012">
    <property type="protein sequence ID" value="PHP65806.1"/>
    <property type="molecule type" value="Genomic_DNA"/>
</dbReference>
<dbReference type="Pfam" id="PF00892">
    <property type="entry name" value="EamA"/>
    <property type="match status" value="2"/>
</dbReference>
<dbReference type="InterPro" id="IPR050638">
    <property type="entry name" value="AA-Vitamin_Transporters"/>
</dbReference>
<evidence type="ECO:0000313" key="10">
    <source>
        <dbReference type="Proteomes" id="UP000221168"/>
    </source>
</evidence>
<reference evidence="9 10" key="1">
    <citation type="submission" date="2017-10" db="EMBL/GenBank/DDBJ databases">
        <title>Sedimentibacterium mangrovi gen. nov., sp. nov., a novel member of family Phyllobacteriacea isolated from mangrove sediment.</title>
        <authorList>
            <person name="Liao H."/>
            <person name="Tian Y."/>
        </authorList>
    </citation>
    <scope>NUCLEOTIDE SEQUENCE [LARGE SCALE GENOMIC DNA]</scope>
    <source>
        <strain evidence="9 10">X9-2-2</strain>
    </source>
</reference>
<sequence length="298" mass="31244">MTRTLDLLLTALAPTIWGSTYIVTTQWLPEGHPVTLAAMRALPAGLLLLLLVRTWPPVAWLPRLVILGAANFAVFWTLLFIAAHRLPGGVTATLGATQPLIVIGLARAWLGTPVRLAAVVAGVAGVFGVAVLVLGPDARLDSIGLMAGLGGALSMAIGTVLSRRWQPPVPALTFTAWQLTAGGFLLAPAAWMYEPVPPALGFPAVIAMTYLGLVGAALSYLLWFRGVARLDTPSVAMLGMMSPVSAVVLGWAIVGEQFSPLQQAAAGLVLGPVWVSQRSSLPPRSPAMARSQDRRATT</sequence>
<feature type="transmembrane region" description="Helical" evidence="7">
    <location>
        <begin position="64"/>
        <end position="83"/>
    </location>
</feature>
<evidence type="ECO:0000313" key="9">
    <source>
        <dbReference type="EMBL" id="PHP65806.1"/>
    </source>
</evidence>
<feature type="transmembrane region" description="Helical" evidence="7">
    <location>
        <begin position="34"/>
        <end position="52"/>
    </location>
</feature>
<dbReference type="OrthoDB" id="5430053at2"/>
<keyword evidence="10" id="KW-1185">Reference proteome</keyword>
<evidence type="ECO:0000256" key="6">
    <source>
        <dbReference type="SAM" id="MobiDB-lite"/>
    </source>
</evidence>
<dbReference type="RefSeq" id="WP_099307593.1">
    <property type="nucleotide sequence ID" value="NZ_PDVP01000012.1"/>
</dbReference>
<dbReference type="SUPFAM" id="SSF103481">
    <property type="entry name" value="Multidrug resistance efflux transporter EmrE"/>
    <property type="match status" value="2"/>
</dbReference>
<evidence type="ECO:0000256" key="3">
    <source>
        <dbReference type="ARBA" id="ARBA00022692"/>
    </source>
</evidence>
<dbReference type="GO" id="GO:0016020">
    <property type="term" value="C:membrane"/>
    <property type="evidence" value="ECO:0007669"/>
    <property type="project" value="UniProtKB-SubCell"/>
</dbReference>
<comment type="caution">
    <text evidence="9">The sequence shown here is derived from an EMBL/GenBank/DDBJ whole genome shotgun (WGS) entry which is preliminary data.</text>
</comment>
<evidence type="ECO:0000256" key="5">
    <source>
        <dbReference type="ARBA" id="ARBA00023136"/>
    </source>
</evidence>
<evidence type="ECO:0000256" key="7">
    <source>
        <dbReference type="SAM" id="Phobius"/>
    </source>
</evidence>
<keyword evidence="3 7" id="KW-0812">Transmembrane</keyword>
<feature type="transmembrane region" description="Helical" evidence="7">
    <location>
        <begin position="199"/>
        <end position="223"/>
    </location>
</feature>
<feature type="transmembrane region" description="Helical" evidence="7">
    <location>
        <begin position="116"/>
        <end position="136"/>
    </location>
</feature>